<keyword evidence="1" id="KW-0472">Membrane</keyword>
<gene>
    <name evidence="2" type="ordered locus">Mtc_0302</name>
</gene>
<keyword evidence="1" id="KW-0812">Transmembrane</keyword>
<evidence type="ECO:0000313" key="3">
    <source>
        <dbReference type="Proteomes" id="UP000005233"/>
    </source>
</evidence>
<keyword evidence="3" id="KW-1185">Reference proteome</keyword>
<dbReference type="STRING" id="1041930.Mtc_0302"/>
<keyword evidence="1" id="KW-1133">Transmembrane helix</keyword>
<dbReference type="InterPro" id="IPR019206">
    <property type="entry name" value="DUF2085_TM"/>
</dbReference>
<feature type="transmembrane region" description="Helical" evidence="1">
    <location>
        <begin position="82"/>
        <end position="108"/>
    </location>
</feature>
<accession>H8I970</accession>
<dbReference type="Pfam" id="PF09858">
    <property type="entry name" value="DUF2085"/>
    <property type="match status" value="1"/>
</dbReference>
<evidence type="ECO:0000256" key="1">
    <source>
        <dbReference type="SAM" id="Phobius"/>
    </source>
</evidence>
<feature type="transmembrane region" description="Helical" evidence="1">
    <location>
        <begin position="27"/>
        <end position="48"/>
    </location>
</feature>
<protein>
    <submittedName>
        <fullName evidence="2">Membrane protein</fullName>
    </submittedName>
</protein>
<sequence length="195" mass="21651">MNSAFYGLMSRLEGYIIAFGSFVIRHWLSIANVALLIFIAPIVLYPYFMSTGDPALVAIAGAIKAGYHATCHQLPERSLFIFGYQMAVCSRCFAIYVSFLAGGLLFYFIRKRLKPFHIAYYALLCLPMAIDGFAQLFGVPLPRGIGPGMQLIWTVESTNEIRVVTGAIFGLGSALFVMPYMEEVMKIEGESVRYA</sequence>
<proteinExistence type="predicted"/>
<feature type="transmembrane region" description="Helical" evidence="1">
    <location>
        <begin position="120"/>
        <end position="141"/>
    </location>
</feature>
<name>H8I970_METCZ</name>
<evidence type="ECO:0000313" key="2">
    <source>
        <dbReference type="EMBL" id="AFC99073.1"/>
    </source>
</evidence>
<dbReference type="eggNOG" id="arCOG03949">
    <property type="taxonomic scope" value="Archaea"/>
</dbReference>
<reference evidence="2 3" key="1">
    <citation type="journal article" date="2012" name="J. Bacteriol.">
        <title>Complete genome sequence of a thermophilic methanogen, Methanocella conradii HZ254, isolated from Chinese rice field soil.</title>
        <authorList>
            <person name="Lu Z."/>
            <person name="Lu Y."/>
        </authorList>
    </citation>
    <scope>NUCLEOTIDE SEQUENCE [LARGE SCALE GENOMIC DNA]</scope>
    <source>
        <strain evidence="3">DSM 24694 / JCM 17849 / CGMCC 1.5162 / HZ254</strain>
    </source>
</reference>
<dbReference type="Proteomes" id="UP000005233">
    <property type="component" value="Chromosome"/>
</dbReference>
<dbReference type="HOGENOM" id="CLU_104519_0_0_2"/>
<organism evidence="2 3">
    <name type="scientific">Methanocella conradii (strain DSM 24694 / JCM 17849 / CGMCC 1.5162 / HZ254)</name>
    <dbReference type="NCBI Taxonomy" id="1041930"/>
    <lineage>
        <taxon>Archaea</taxon>
        <taxon>Methanobacteriati</taxon>
        <taxon>Methanobacteriota</taxon>
        <taxon>Stenosarchaea group</taxon>
        <taxon>Methanomicrobia</taxon>
        <taxon>Methanocellales</taxon>
        <taxon>Methanocellaceae</taxon>
        <taxon>Methanocella</taxon>
    </lineage>
</organism>
<dbReference type="AlphaFoldDB" id="H8I970"/>
<feature type="transmembrane region" description="Helical" evidence="1">
    <location>
        <begin position="161"/>
        <end position="181"/>
    </location>
</feature>
<dbReference type="EMBL" id="CP003243">
    <property type="protein sequence ID" value="AFC99073.1"/>
    <property type="molecule type" value="Genomic_DNA"/>
</dbReference>
<dbReference type="KEGG" id="mez:Mtc_0302"/>